<gene>
    <name evidence="2" type="ORF">EV420DRAFT_1650429</name>
</gene>
<evidence type="ECO:0000313" key="3">
    <source>
        <dbReference type="Proteomes" id="UP001175211"/>
    </source>
</evidence>
<dbReference type="EMBL" id="JAUEPS010000075">
    <property type="protein sequence ID" value="KAK0440680.1"/>
    <property type="molecule type" value="Genomic_DNA"/>
</dbReference>
<organism evidence="2 3">
    <name type="scientific">Armillaria tabescens</name>
    <name type="common">Ringless honey mushroom</name>
    <name type="synonym">Agaricus tabescens</name>
    <dbReference type="NCBI Taxonomy" id="1929756"/>
    <lineage>
        <taxon>Eukaryota</taxon>
        <taxon>Fungi</taxon>
        <taxon>Dikarya</taxon>
        <taxon>Basidiomycota</taxon>
        <taxon>Agaricomycotina</taxon>
        <taxon>Agaricomycetes</taxon>
        <taxon>Agaricomycetidae</taxon>
        <taxon>Agaricales</taxon>
        <taxon>Marasmiineae</taxon>
        <taxon>Physalacriaceae</taxon>
        <taxon>Desarmillaria</taxon>
    </lineage>
</organism>
<dbReference type="AlphaFoldDB" id="A0AA39JDB0"/>
<feature type="region of interest" description="Disordered" evidence="1">
    <location>
        <begin position="230"/>
        <end position="259"/>
    </location>
</feature>
<protein>
    <submittedName>
        <fullName evidence="2">Uncharacterized protein</fullName>
    </submittedName>
</protein>
<evidence type="ECO:0000313" key="2">
    <source>
        <dbReference type="EMBL" id="KAK0440680.1"/>
    </source>
</evidence>
<dbReference type="Proteomes" id="UP001175211">
    <property type="component" value="Unassembled WGS sequence"/>
</dbReference>
<evidence type="ECO:0000256" key="1">
    <source>
        <dbReference type="SAM" id="MobiDB-lite"/>
    </source>
</evidence>
<proteinExistence type="predicted"/>
<feature type="compositionally biased region" description="Basic and acidic residues" evidence="1">
    <location>
        <begin position="382"/>
        <end position="394"/>
    </location>
</feature>
<name>A0AA39JDB0_ARMTA</name>
<comment type="caution">
    <text evidence="2">The sequence shown here is derived from an EMBL/GenBank/DDBJ whole genome shotgun (WGS) entry which is preliminary data.</text>
</comment>
<reference evidence="2" key="1">
    <citation type="submission" date="2023-06" db="EMBL/GenBank/DDBJ databases">
        <authorList>
            <consortium name="Lawrence Berkeley National Laboratory"/>
            <person name="Ahrendt S."/>
            <person name="Sahu N."/>
            <person name="Indic B."/>
            <person name="Wong-Bajracharya J."/>
            <person name="Merenyi Z."/>
            <person name="Ke H.-M."/>
            <person name="Monk M."/>
            <person name="Kocsube S."/>
            <person name="Drula E."/>
            <person name="Lipzen A."/>
            <person name="Balint B."/>
            <person name="Henrissat B."/>
            <person name="Andreopoulos B."/>
            <person name="Martin F.M."/>
            <person name="Harder C.B."/>
            <person name="Rigling D."/>
            <person name="Ford K.L."/>
            <person name="Foster G.D."/>
            <person name="Pangilinan J."/>
            <person name="Papanicolaou A."/>
            <person name="Barry K."/>
            <person name="LaButti K."/>
            <person name="Viragh M."/>
            <person name="Koriabine M."/>
            <person name="Yan M."/>
            <person name="Riley R."/>
            <person name="Champramary S."/>
            <person name="Plett K.L."/>
            <person name="Tsai I.J."/>
            <person name="Slot J."/>
            <person name="Sipos G."/>
            <person name="Plett J."/>
            <person name="Nagy L.G."/>
            <person name="Grigoriev I.V."/>
        </authorList>
    </citation>
    <scope>NUCLEOTIDE SEQUENCE</scope>
    <source>
        <strain evidence="2">CCBAS 213</strain>
    </source>
</reference>
<keyword evidence="3" id="KW-1185">Reference proteome</keyword>
<sequence>MTLNHPGNAIELYIRNPGGTENGTDTDGTGPVVASQSDDSLSAVRERRGSGQAIELTVVLNEHRNSEDLGINVVNGNGIFTTSQTLSITILIAAMLVLAYVDTQETGFYGCLNPNLGLDTRQTPKIPSNNPPSTSRLKYASLRYLLEHSPPFPMVIYTYDETVYAVSVTRDVAPMDSTSQVTLFKFGREDSPVGLPSLGASERHSGRVTFIDLDREEAVTDATEKVAPSLNAHENNEHCDTSIGDTSRRTLSRASRPTTKRSLDELGPYLWEFENLSGDPAVGSNITRNEAKFGDAKKAFAYYYTSGEHPLDIPPQDRLEGSLKPGDIFLHRVTNLDKYQIFLYRDNEWVMRKPGEDSHHPESSDRILVLRGSHAYPTWVKPESDRSYREKQAREAVPGFERAKRHRSNSRYGTEYSPRKLR</sequence>
<dbReference type="RefSeq" id="XP_060323688.1">
    <property type="nucleotide sequence ID" value="XM_060478446.1"/>
</dbReference>
<dbReference type="GeneID" id="85361994"/>
<feature type="region of interest" description="Disordered" evidence="1">
    <location>
        <begin position="12"/>
        <end position="35"/>
    </location>
</feature>
<feature type="region of interest" description="Disordered" evidence="1">
    <location>
        <begin position="381"/>
        <end position="422"/>
    </location>
</feature>
<feature type="compositionally biased region" description="Low complexity" evidence="1">
    <location>
        <begin position="16"/>
        <end position="31"/>
    </location>
</feature>
<accession>A0AA39JDB0</accession>